<dbReference type="GO" id="GO:0005524">
    <property type="term" value="F:ATP binding"/>
    <property type="evidence" value="ECO:0007669"/>
    <property type="project" value="InterPro"/>
</dbReference>
<comment type="caution">
    <text evidence="2">The sequence shown here is derived from an EMBL/GenBank/DDBJ whole genome shotgun (WGS) entry which is preliminary data.</text>
</comment>
<evidence type="ECO:0000259" key="1">
    <source>
        <dbReference type="PROSITE" id="PS50011"/>
    </source>
</evidence>
<dbReference type="InterPro" id="IPR000719">
    <property type="entry name" value="Prot_kinase_dom"/>
</dbReference>
<dbReference type="Gene3D" id="1.10.510.10">
    <property type="entry name" value="Transferase(Phosphotransferase) domain 1"/>
    <property type="match status" value="2"/>
</dbReference>
<accession>A0A2T7NJR6</accession>
<dbReference type="EMBL" id="PZQS01000012">
    <property type="protein sequence ID" value="PVD21407.1"/>
    <property type="molecule type" value="Genomic_DNA"/>
</dbReference>
<dbReference type="SUPFAM" id="SSF56112">
    <property type="entry name" value="Protein kinase-like (PK-like)"/>
    <property type="match status" value="2"/>
</dbReference>
<dbReference type="Pfam" id="PF07714">
    <property type="entry name" value="PK_Tyr_Ser-Thr"/>
    <property type="match status" value="1"/>
</dbReference>
<dbReference type="GO" id="GO:0005886">
    <property type="term" value="C:plasma membrane"/>
    <property type="evidence" value="ECO:0007669"/>
    <property type="project" value="TreeGrafter"/>
</dbReference>
<dbReference type="OrthoDB" id="6147007at2759"/>
<dbReference type="GO" id="GO:0043235">
    <property type="term" value="C:receptor complex"/>
    <property type="evidence" value="ECO:0007669"/>
    <property type="project" value="TreeGrafter"/>
</dbReference>
<dbReference type="PANTHER" id="PTHR24416">
    <property type="entry name" value="TYROSINE-PROTEIN KINASE RECEPTOR"/>
    <property type="match status" value="1"/>
</dbReference>
<dbReference type="GO" id="GO:0004714">
    <property type="term" value="F:transmembrane receptor protein tyrosine kinase activity"/>
    <property type="evidence" value="ECO:0007669"/>
    <property type="project" value="TreeGrafter"/>
</dbReference>
<sequence>MSKIVVMATVHLLDHDFKSTTFLEVVPMEAVCTGVSDGSQSNVNNKQLHVGVLESQDKSLTRELVDVAERTQQALAKLNDDDEQVLSMASLHLMAVSAIFTRCEKPDLELCSSFILSPKSNKKVASGWMKQTVFKFLKQFYDHFKDEVKELSSPPSWTDIVTASPEQDKSSRTSCFKLVMCAFSILNEMAKHGWTPLSLKLLNALKKMHEVTDLKTGKYRISQESKTMIDFFIIRSLVVLLQTVFVEDREPFGDSKYEHQKCISQIITGVIQSCSDNSSQKERLLREVRSLMFHKASSVRQTFRSLYRNVKMSLKDLASGHIEYSLRGLGFRLDEARDINSEGRQAITGTCSWNVSPCKLCDVKADCAMYLPTVNCMAQQDYHVGVCLDHHPSQHGKESATRSEMHKQNLTMLQRLSPMSDHMLKLLAYQYKPFPFYITEVVEEEDRLLSYLCLHRKEGRWLDTKTIAKIMSQIVDIVTLLENEGIVTRDLTCYNLVVRRNREEQEEKSRCQVLQSTDNYIIQLADLSLTHYYRNNGDICIVRDHGPIPVRWTAPEALFDGRYSLKSMVWQIGCVMYEIATYGCEPYTSYSMTTEDILKKMNKEPGSIKLFPWPCAPKVILDMVEKCTSWNPSERPSLESLKESLQHMEDADGAGEEMSLEESLIMETQYPSPSSRQTQRGHVPEKGDHTIVKEKLSQKFTNSDLRLIESSKLPVKCWVDDEQGMVRLSQHDGQHVHAVFARIGRMCRLRETQEHHVDKAFPDCWRRQVLSFVRENTELPKPELCPHWLHSLVLDCRHSIPSKRPTAADILNILRQHLSGASPPKPFIIKYLCDPAPENRSSEETTEKFEADTCAQKSWNHLR</sequence>
<protein>
    <recommendedName>
        <fullName evidence="1">Protein kinase domain-containing protein</fullName>
    </recommendedName>
</protein>
<dbReference type="AlphaFoldDB" id="A0A2T7NJR6"/>
<name>A0A2T7NJR6_POMCA</name>
<dbReference type="GO" id="GO:0007169">
    <property type="term" value="P:cell surface receptor protein tyrosine kinase signaling pathway"/>
    <property type="evidence" value="ECO:0007669"/>
    <property type="project" value="TreeGrafter"/>
</dbReference>
<feature type="domain" description="Protein kinase" evidence="1">
    <location>
        <begin position="311"/>
        <end position="648"/>
    </location>
</feature>
<evidence type="ECO:0000313" key="2">
    <source>
        <dbReference type="EMBL" id="PVD21407.1"/>
    </source>
</evidence>
<dbReference type="PANTHER" id="PTHR24416:SF600">
    <property type="entry name" value="PDGF- AND VEGF-RECEPTOR RELATED, ISOFORM J"/>
    <property type="match status" value="1"/>
</dbReference>
<proteinExistence type="predicted"/>
<dbReference type="InterPro" id="IPR001245">
    <property type="entry name" value="Ser-Thr/Tyr_kinase_cat_dom"/>
</dbReference>
<dbReference type="InterPro" id="IPR050122">
    <property type="entry name" value="RTK"/>
</dbReference>
<organism evidence="2 3">
    <name type="scientific">Pomacea canaliculata</name>
    <name type="common">Golden apple snail</name>
    <dbReference type="NCBI Taxonomy" id="400727"/>
    <lineage>
        <taxon>Eukaryota</taxon>
        <taxon>Metazoa</taxon>
        <taxon>Spiralia</taxon>
        <taxon>Lophotrochozoa</taxon>
        <taxon>Mollusca</taxon>
        <taxon>Gastropoda</taxon>
        <taxon>Caenogastropoda</taxon>
        <taxon>Architaenioglossa</taxon>
        <taxon>Ampullarioidea</taxon>
        <taxon>Ampullariidae</taxon>
        <taxon>Pomacea</taxon>
    </lineage>
</organism>
<dbReference type="Proteomes" id="UP000245119">
    <property type="component" value="Linkage Group LG12"/>
</dbReference>
<dbReference type="PROSITE" id="PS50011">
    <property type="entry name" value="PROTEIN_KINASE_DOM"/>
    <property type="match status" value="1"/>
</dbReference>
<keyword evidence="3" id="KW-1185">Reference proteome</keyword>
<evidence type="ECO:0000313" key="3">
    <source>
        <dbReference type="Proteomes" id="UP000245119"/>
    </source>
</evidence>
<gene>
    <name evidence="2" type="ORF">C0Q70_19580</name>
</gene>
<dbReference type="STRING" id="400727.A0A2T7NJR6"/>
<dbReference type="InterPro" id="IPR011009">
    <property type="entry name" value="Kinase-like_dom_sf"/>
</dbReference>
<reference evidence="2 3" key="1">
    <citation type="submission" date="2018-04" db="EMBL/GenBank/DDBJ databases">
        <title>The genome of golden apple snail Pomacea canaliculata provides insight into stress tolerance and invasive adaptation.</title>
        <authorList>
            <person name="Liu C."/>
            <person name="Liu B."/>
            <person name="Ren Y."/>
            <person name="Zhang Y."/>
            <person name="Wang H."/>
            <person name="Li S."/>
            <person name="Jiang F."/>
            <person name="Yin L."/>
            <person name="Zhang G."/>
            <person name="Qian W."/>
            <person name="Fan W."/>
        </authorList>
    </citation>
    <scope>NUCLEOTIDE SEQUENCE [LARGE SCALE GENOMIC DNA]</scope>
    <source>
        <strain evidence="2">SZHN2017</strain>
        <tissue evidence="2">Muscle</tissue>
    </source>
</reference>